<dbReference type="AlphaFoldDB" id="A0A2P5ARB0"/>
<dbReference type="Proteomes" id="UP000237105">
    <property type="component" value="Unassembled WGS sequence"/>
</dbReference>
<evidence type="ECO:0000313" key="3">
    <source>
        <dbReference type="Proteomes" id="UP000237105"/>
    </source>
</evidence>
<evidence type="ECO:0000313" key="2">
    <source>
        <dbReference type="EMBL" id="PON39065.1"/>
    </source>
</evidence>
<dbReference type="PANTHER" id="PTHR31672">
    <property type="entry name" value="BNACNNG10540D PROTEIN"/>
    <property type="match status" value="1"/>
</dbReference>
<dbReference type="SMART" id="SM00256">
    <property type="entry name" value="FBOX"/>
    <property type="match status" value="1"/>
</dbReference>
<dbReference type="CDD" id="cd22157">
    <property type="entry name" value="F-box_AtFBW1-like"/>
    <property type="match status" value="1"/>
</dbReference>
<dbReference type="Gene3D" id="1.20.1280.50">
    <property type="match status" value="1"/>
</dbReference>
<dbReference type="InterPro" id="IPR006527">
    <property type="entry name" value="F-box-assoc_dom_typ1"/>
</dbReference>
<accession>A0A2P5ARB0</accession>
<protein>
    <submittedName>
        <fullName evidence="2">F-box domain containing protein</fullName>
    </submittedName>
</protein>
<dbReference type="Pfam" id="PF00646">
    <property type="entry name" value="F-box"/>
    <property type="match status" value="1"/>
</dbReference>
<dbReference type="InterPro" id="IPR036047">
    <property type="entry name" value="F-box-like_dom_sf"/>
</dbReference>
<name>A0A2P5ARB0_PARAD</name>
<dbReference type="Pfam" id="PF07734">
    <property type="entry name" value="FBA_1"/>
    <property type="match status" value="1"/>
</dbReference>
<organism evidence="2 3">
    <name type="scientific">Parasponia andersonii</name>
    <name type="common">Sponia andersonii</name>
    <dbReference type="NCBI Taxonomy" id="3476"/>
    <lineage>
        <taxon>Eukaryota</taxon>
        <taxon>Viridiplantae</taxon>
        <taxon>Streptophyta</taxon>
        <taxon>Embryophyta</taxon>
        <taxon>Tracheophyta</taxon>
        <taxon>Spermatophyta</taxon>
        <taxon>Magnoliopsida</taxon>
        <taxon>eudicotyledons</taxon>
        <taxon>Gunneridae</taxon>
        <taxon>Pentapetalae</taxon>
        <taxon>rosids</taxon>
        <taxon>fabids</taxon>
        <taxon>Rosales</taxon>
        <taxon>Cannabaceae</taxon>
        <taxon>Parasponia</taxon>
    </lineage>
</organism>
<comment type="caution">
    <text evidence="2">The sequence shown here is derived from an EMBL/GenBank/DDBJ whole genome shotgun (WGS) entry which is preliminary data.</text>
</comment>
<evidence type="ECO:0000259" key="1">
    <source>
        <dbReference type="SMART" id="SM00256"/>
    </source>
</evidence>
<reference evidence="3" key="1">
    <citation type="submission" date="2016-06" db="EMBL/GenBank/DDBJ databases">
        <title>Parallel loss of symbiosis genes in relatives of nitrogen-fixing non-legume Parasponia.</title>
        <authorList>
            <person name="Van Velzen R."/>
            <person name="Holmer R."/>
            <person name="Bu F."/>
            <person name="Rutten L."/>
            <person name="Van Zeijl A."/>
            <person name="Liu W."/>
            <person name="Santuari L."/>
            <person name="Cao Q."/>
            <person name="Sharma T."/>
            <person name="Shen D."/>
            <person name="Roswanjaya Y."/>
            <person name="Wardhani T."/>
            <person name="Kalhor M.S."/>
            <person name="Jansen J."/>
            <person name="Van den Hoogen J."/>
            <person name="Gungor B."/>
            <person name="Hartog M."/>
            <person name="Hontelez J."/>
            <person name="Verver J."/>
            <person name="Yang W.-C."/>
            <person name="Schijlen E."/>
            <person name="Repin R."/>
            <person name="Schilthuizen M."/>
            <person name="Schranz E."/>
            <person name="Heidstra R."/>
            <person name="Miyata K."/>
            <person name="Fedorova E."/>
            <person name="Kohlen W."/>
            <person name="Bisseling T."/>
            <person name="Smit S."/>
            <person name="Geurts R."/>
        </authorList>
    </citation>
    <scope>NUCLEOTIDE SEQUENCE [LARGE SCALE GENOMIC DNA]</scope>
    <source>
        <strain evidence="3">cv. WU1-14</strain>
    </source>
</reference>
<dbReference type="STRING" id="3476.A0A2P5ARB0"/>
<proteinExistence type="predicted"/>
<dbReference type="OrthoDB" id="1644187at2759"/>
<dbReference type="NCBIfam" id="TIGR01640">
    <property type="entry name" value="F_box_assoc_1"/>
    <property type="match status" value="1"/>
</dbReference>
<keyword evidence="3" id="KW-1185">Reference proteome</keyword>
<gene>
    <name evidence="2" type="ORF">PanWU01x14_307720</name>
</gene>
<dbReference type="PANTHER" id="PTHR31672:SF13">
    <property type="entry name" value="F-BOX PROTEIN CPR30-LIKE"/>
    <property type="match status" value="1"/>
</dbReference>
<dbReference type="EMBL" id="JXTB01000476">
    <property type="protein sequence ID" value="PON39065.1"/>
    <property type="molecule type" value="Genomic_DNA"/>
</dbReference>
<dbReference type="InterPro" id="IPR001810">
    <property type="entry name" value="F-box_dom"/>
</dbReference>
<feature type="domain" description="F-box" evidence="1">
    <location>
        <begin position="8"/>
        <end position="47"/>
    </location>
</feature>
<dbReference type="InterPro" id="IPR017451">
    <property type="entry name" value="F-box-assoc_interact_dom"/>
</dbReference>
<dbReference type="InterPro" id="IPR050796">
    <property type="entry name" value="SCF_F-box_component"/>
</dbReference>
<sequence>MATLCCELPEILEEIFSWLPPQSVMRFKCVSKSWNAFINSLLKNQEFVNKHLRNIDKKILSRTTCLVFFCPGSVKWQHPRRGAPRRDLLKVLTVSHDHNESDRINYDGQVLRLPTLFPTELPLSHLFRSHCNGILCLATFYEIVILCNPSINECRILPEPYLTDGVVGVGFGYDLRANDYKVVRFGLDNLVVRAEVYSMGADSWREIEIQCQFDYRSHVNKEVFCKGFFYWFIETDEDIIISFDMFRDVFDSIPLPNNVLRTWDDHFVKLAVWNESVALLNCHRETGLTNSIEVWVMDDCHGSVTSSCFWIKKLVIGPLVGIVTPLTFWKNDELLMETANERSISYNLRSQMLRNLTVIEVANTHPQWDFLYMKSLVSVQGQGHSGS</sequence>
<dbReference type="SUPFAM" id="SSF81383">
    <property type="entry name" value="F-box domain"/>
    <property type="match status" value="1"/>
</dbReference>